<evidence type="ECO:0000256" key="6">
    <source>
        <dbReference type="ARBA" id="ARBA00023136"/>
    </source>
</evidence>
<evidence type="ECO:0000256" key="5">
    <source>
        <dbReference type="ARBA" id="ARBA00022989"/>
    </source>
</evidence>
<name>A0A2T0TXT6_9SPHI</name>
<dbReference type="OrthoDB" id="9768465at2"/>
<comment type="caution">
    <text evidence="9">The sequence shown here is derived from an EMBL/GenBank/DDBJ whole genome shotgun (WGS) entry which is preliminary data.</text>
</comment>
<evidence type="ECO:0000259" key="8">
    <source>
        <dbReference type="Pfam" id="PF02687"/>
    </source>
</evidence>
<keyword evidence="6 7" id="KW-0472">Membrane</keyword>
<dbReference type="PANTHER" id="PTHR43738:SF1">
    <property type="entry name" value="HEMIN TRANSPORT SYSTEM PERMEASE PROTEIN HRTB-RELATED"/>
    <property type="match status" value="1"/>
</dbReference>
<feature type="transmembrane region" description="Helical" evidence="7">
    <location>
        <begin position="257"/>
        <end position="279"/>
    </location>
</feature>
<proteinExistence type="predicted"/>
<dbReference type="InterPro" id="IPR051125">
    <property type="entry name" value="ABC-4/HrtB_transporter"/>
</dbReference>
<reference evidence="9 10" key="1">
    <citation type="submission" date="2018-03" db="EMBL/GenBank/DDBJ databases">
        <title>Genomic Encyclopedia of Type Strains, Phase III (KMG-III): the genomes of soil and plant-associated and newly described type strains.</title>
        <authorList>
            <person name="Whitman W."/>
        </authorList>
    </citation>
    <scope>NUCLEOTIDE SEQUENCE [LARGE SCALE GENOMIC DNA]</scope>
    <source>
        <strain evidence="9 10">CGMCC 1.9313</strain>
    </source>
</reference>
<gene>
    <name evidence="9" type="ORF">B0I27_10971</name>
</gene>
<dbReference type="AlphaFoldDB" id="A0A2T0TXT6"/>
<evidence type="ECO:0000256" key="4">
    <source>
        <dbReference type="ARBA" id="ARBA00022692"/>
    </source>
</evidence>
<dbReference type="Proteomes" id="UP000238034">
    <property type="component" value="Unassembled WGS sequence"/>
</dbReference>
<feature type="transmembrane region" description="Helical" evidence="7">
    <location>
        <begin position="17"/>
        <end position="35"/>
    </location>
</feature>
<dbReference type="InterPro" id="IPR003838">
    <property type="entry name" value="ABC3_permease_C"/>
</dbReference>
<organism evidence="9 10">
    <name type="scientific">Arcticibacter pallidicorallinus</name>
    <dbReference type="NCBI Taxonomy" id="1259464"/>
    <lineage>
        <taxon>Bacteria</taxon>
        <taxon>Pseudomonadati</taxon>
        <taxon>Bacteroidota</taxon>
        <taxon>Sphingobacteriia</taxon>
        <taxon>Sphingobacteriales</taxon>
        <taxon>Sphingobacteriaceae</taxon>
        <taxon>Arcticibacter</taxon>
    </lineage>
</organism>
<dbReference type="EMBL" id="PVTH01000009">
    <property type="protein sequence ID" value="PRY50348.1"/>
    <property type="molecule type" value="Genomic_DNA"/>
</dbReference>
<keyword evidence="3" id="KW-1003">Cell membrane</keyword>
<feature type="transmembrane region" description="Helical" evidence="7">
    <location>
        <begin position="310"/>
        <end position="331"/>
    </location>
</feature>
<keyword evidence="4 7" id="KW-0812">Transmembrane</keyword>
<dbReference type="GO" id="GO:0005886">
    <property type="term" value="C:plasma membrane"/>
    <property type="evidence" value="ECO:0007669"/>
    <property type="project" value="UniProtKB-SubCell"/>
</dbReference>
<keyword evidence="5 7" id="KW-1133">Transmembrane helix</keyword>
<evidence type="ECO:0000313" key="10">
    <source>
        <dbReference type="Proteomes" id="UP000238034"/>
    </source>
</evidence>
<dbReference type="PANTHER" id="PTHR43738">
    <property type="entry name" value="ABC TRANSPORTER, MEMBRANE PROTEIN"/>
    <property type="match status" value="1"/>
</dbReference>
<feature type="transmembrane region" description="Helical" evidence="7">
    <location>
        <begin position="343"/>
        <end position="366"/>
    </location>
</feature>
<evidence type="ECO:0000256" key="3">
    <source>
        <dbReference type="ARBA" id="ARBA00022475"/>
    </source>
</evidence>
<keyword evidence="10" id="KW-1185">Reference proteome</keyword>
<keyword evidence="2" id="KW-0813">Transport</keyword>
<evidence type="ECO:0000256" key="2">
    <source>
        <dbReference type="ARBA" id="ARBA00022448"/>
    </source>
</evidence>
<protein>
    <submittedName>
        <fullName evidence="9">Putative ABC transport system permease protein</fullName>
    </submittedName>
</protein>
<comment type="subcellular location">
    <subcellularLocation>
        <location evidence="1">Cell membrane</location>
        <topology evidence="1">Multi-pass membrane protein</topology>
    </subcellularLocation>
</comment>
<dbReference type="Pfam" id="PF02687">
    <property type="entry name" value="FtsX"/>
    <property type="match status" value="1"/>
</dbReference>
<feature type="domain" description="ABC3 transporter permease C-terminal" evidence="8">
    <location>
        <begin position="261"/>
        <end position="373"/>
    </location>
</feature>
<accession>A0A2T0TXT6</accession>
<sequence>MIITAFKFMKFDRPKSVGILVGIVISIFLIGQQLATLRFLTGLMTALVENSNAGPRDIWVIDNITQNVNVLSRIDSRIAQQVKSIDGVESSHSILVANASITLPNGKTGAVNLIGSDGPAFIAGPRPSKILEGSLTDLTQSSAVTLEYFNAKTFGIPPEKGQTFELNKKQAISRLITRNAQRFGGDNMYTSIDNVRYFSDLPSDKVNAIVVKIKADADPAMVINRINATFYGVRAWNAEDLKKATYSEILISSNMGVSFGSLIIFATVSGFFIIGLTLYSSALDRLVDYGTLKAIGATNGYVSKLILTQAFLFAVIGFSIAFALLLIFKAAVSNSSLTLEFDWPLSLLLFGFTLFMSVGGSLFAVIKISRLEPASIF</sequence>
<evidence type="ECO:0000256" key="1">
    <source>
        <dbReference type="ARBA" id="ARBA00004651"/>
    </source>
</evidence>
<evidence type="ECO:0000256" key="7">
    <source>
        <dbReference type="SAM" id="Phobius"/>
    </source>
</evidence>
<evidence type="ECO:0000313" key="9">
    <source>
        <dbReference type="EMBL" id="PRY50348.1"/>
    </source>
</evidence>